<gene>
    <name evidence="1" type="ORF">P170DRAFT_324931</name>
</gene>
<reference evidence="1 2" key="1">
    <citation type="submission" date="2016-12" db="EMBL/GenBank/DDBJ databases">
        <title>The genomes of Aspergillus section Nigri reveals drivers in fungal speciation.</title>
        <authorList>
            <consortium name="DOE Joint Genome Institute"/>
            <person name="Vesth T.C."/>
            <person name="Nybo J."/>
            <person name="Theobald S."/>
            <person name="Brandl J."/>
            <person name="Frisvad J.C."/>
            <person name="Nielsen K.F."/>
            <person name="Lyhne E.K."/>
            <person name="Kogle M.E."/>
            <person name="Kuo A."/>
            <person name="Riley R."/>
            <person name="Clum A."/>
            <person name="Nolan M."/>
            <person name="Lipzen A."/>
            <person name="Salamov A."/>
            <person name="Henrissat B."/>
            <person name="Wiebenga A."/>
            <person name="De Vries R.P."/>
            <person name="Grigoriev I.V."/>
            <person name="Mortensen U.H."/>
            <person name="Andersen M.R."/>
            <person name="Baker S.E."/>
        </authorList>
    </citation>
    <scope>NUCLEOTIDE SEQUENCE [LARGE SCALE GENOMIC DNA]</scope>
    <source>
        <strain evidence="1 2">IBT 23096</strain>
    </source>
</reference>
<dbReference type="STRING" id="1392250.A0A2I2GK53"/>
<organism evidence="1 2">
    <name type="scientific">Aspergillus steynii IBT 23096</name>
    <dbReference type="NCBI Taxonomy" id="1392250"/>
    <lineage>
        <taxon>Eukaryota</taxon>
        <taxon>Fungi</taxon>
        <taxon>Dikarya</taxon>
        <taxon>Ascomycota</taxon>
        <taxon>Pezizomycotina</taxon>
        <taxon>Eurotiomycetes</taxon>
        <taxon>Eurotiomycetidae</taxon>
        <taxon>Eurotiales</taxon>
        <taxon>Aspergillaceae</taxon>
        <taxon>Aspergillus</taxon>
        <taxon>Aspergillus subgen. Circumdati</taxon>
    </lineage>
</organism>
<dbReference type="Proteomes" id="UP000234275">
    <property type="component" value="Unassembled WGS sequence"/>
</dbReference>
<comment type="caution">
    <text evidence="1">The sequence shown here is derived from an EMBL/GenBank/DDBJ whole genome shotgun (WGS) entry which is preliminary data.</text>
</comment>
<protein>
    <submittedName>
        <fullName evidence="1">Uncharacterized protein</fullName>
    </submittedName>
</protein>
<sequence>TTLPLELELEEDLESEIQHFAKLSRTRNYAKAHEFFNHALRRHIGFFPVVVEYADMLREQGCYRLLSEFLEERIGAMQDTLEEDEMQLLRLLKALADVYYRGTLRLALREARSAWRLLE</sequence>
<dbReference type="VEuPathDB" id="FungiDB:P170DRAFT_324931"/>
<name>A0A2I2GK53_9EURO</name>
<dbReference type="AlphaFoldDB" id="A0A2I2GK53"/>
<dbReference type="RefSeq" id="XP_024708554.1">
    <property type="nucleotide sequence ID" value="XM_024843339.1"/>
</dbReference>
<dbReference type="EMBL" id="MSFO01000002">
    <property type="protein sequence ID" value="PLB53252.1"/>
    <property type="molecule type" value="Genomic_DNA"/>
</dbReference>
<dbReference type="GeneID" id="36551039"/>
<feature type="non-terminal residue" evidence="1">
    <location>
        <position position="119"/>
    </location>
</feature>
<keyword evidence="2" id="KW-1185">Reference proteome</keyword>
<evidence type="ECO:0000313" key="1">
    <source>
        <dbReference type="EMBL" id="PLB53252.1"/>
    </source>
</evidence>
<evidence type="ECO:0000313" key="2">
    <source>
        <dbReference type="Proteomes" id="UP000234275"/>
    </source>
</evidence>
<feature type="non-terminal residue" evidence="1">
    <location>
        <position position="1"/>
    </location>
</feature>
<dbReference type="OrthoDB" id="4838614at2759"/>
<proteinExistence type="predicted"/>
<accession>A0A2I2GK53</accession>